<proteinExistence type="predicted"/>
<accession>A0A1F5LKK6</accession>
<gene>
    <name evidence="2" type="ORF">PENARI_c007G06952</name>
</gene>
<dbReference type="GeneID" id="34575744"/>
<dbReference type="EMBL" id="LXJU01000007">
    <property type="protein sequence ID" value="OGE53743.1"/>
    <property type="molecule type" value="Genomic_DNA"/>
</dbReference>
<reference evidence="2 3" key="1">
    <citation type="journal article" date="2016" name="Sci. Rep.">
        <title>Penicillium arizonense, a new, genome sequenced fungal species, reveals a high chemical diversity in secreted metabolites.</title>
        <authorList>
            <person name="Grijseels S."/>
            <person name="Nielsen J.C."/>
            <person name="Randelovic M."/>
            <person name="Nielsen J."/>
            <person name="Nielsen K.F."/>
            <person name="Workman M."/>
            <person name="Frisvad J.C."/>
        </authorList>
    </citation>
    <scope>NUCLEOTIDE SEQUENCE [LARGE SCALE GENOMIC DNA]</scope>
    <source>
        <strain evidence="2 3">CBS 141311</strain>
    </source>
</reference>
<comment type="caution">
    <text evidence="2">The sequence shown here is derived from an EMBL/GenBank/DDBJ whole genome shotgun (WGS) entry which is preliminary data.</text>
</comment>
<dbReference type="AlphaFoldDB" id="A0A1F5LKK6"/>
<evidence type="ECO:0000313" key="2">
    <source>
        <dbReference type="EMBL" id="OGE53743.1"/>
    </source>
</evidence>
<name>A0A1F5LKK6_PENAI</name>
<protein>
    <recommendedName>
        <fullName evidence="4">Conidiation-specific protein 6</fullName>
    </recommendedName>
</protein>
<dbReference type="Proteomes" id="UP000177622">
    <property type="component" value="Unassembled WGS sequence"/>
</dbReference>
<keyword evidence="3" id="KW-1185">Reference proteome</keyword>
<feature type="region of interest" description="Disordered" evidence="1">
    <location>
        <begin position="1"/>
        <end position="40"/>
    </location>
</feature>
<dbReference type="OrthoDB" id="5419162at2759"/>
<evidence type="ECO:0008006" key="4">
    <source>
        <dbReference type="Google" id="ProtNLM"/>
    </source>
</evidence>
<evidence type="ECO:0000313" key="3">
    <source>
        <dbReference type="Proteomes" id="UP000177622"/>
    </source>
</evidence>
<organism evidence="2 3">
    <name type="scientific">Penicillium arizonense</name>
    <dbReference type="NCBI Taxonomy" id="1835702"/>
    <lineage>
        <taxon>Eukaryota</taxon>
        <taxon>Fungi</taxon>
        <taxon>Dikarya</taxon>
        <taxon>Ascomycota</taxon>
        <taxon>Pezizomycotina</taxon>
        <taxon>Eurotiomycetes</taxon>
        <taxon>Eurotiomycetidae</taxon>
        <taxon>Eurotiales</taxon>
        <taxon>Aspergillaceae</taxon>
        <taxon>Penicillium</taxon>
    </lineage>
</organism>
<sequence length="105" mass="11224">MYHDNSFRIPNSKDIFGSMSSHKTSLNNSNVSGEGEGRPKAVLGQDAVGGHPHKELYNAGDDQNKASTKVASGLRGAQNNPVGINTRKTKAYEELIRKGGETPEG</sequence>
<dbReference type="RefSeq" id="XP_022489180.1">
    <property type="nucleotide sequence ID" value="XM_022631010.1"/>
</dbReference>
<evidence type="ECO:0000256" key="1">
    <source>
        <dbReference type="SAM" id="MobiDB-lite"/>
    </source>
</evidence>
<feature type="compositionally biased region" description="Polar residues" evidence="1">
    <location>
        <begin position="18"/>
        <end position="32"/>
    </location>
</feature>